<evidence type="ECO:0000313" key="4">
    <source>
        <dbReference type="EMBL" id="KAF4356362.1"/>
    </source>
</evidence>
<feature type="region of interest" description="Disordered" evidence="3">
    <location>
        <begin position="80"/>
        <end position="101"/>
    </location>
</feature>
<dbReference type="Pfam" id="PF01535">
    <property type="entry name" value="PPR"/>
    <property type="match status" value="2"/>
</dbReference>
<dbReference type="Pfam" id="PF20431">
    <property type="entry name" value="E_motif"/>
    <property type="match status" value="1"/>
</dbReference>
<dbReference type="PANTHER" id="PTHR47926">
    <property type="entry name" value="PENTATRICOPEPTIDE REPEAT-CONTAINING PROTEIN"/>
    <property type="match status" value="1"/>
</dbReference>
<feature type="repeat" description="PPR" evidence="2">
    <location>
        <begin position="287"/>
        <end position="321"/>
    </location>
</feature>
<dbReference type="GO" id="GO:0009451">
    <property type="term" value="P:RNA modification"/>
    <property type="evidence" value="ECO:0007669"/>
    <property type="project" value="InterPro"/>
</dbReference>
<dbReference type="AlphaFoldDB" id="A0A7J6H9C5"/>
<dbReference type="Proteomes" id="UP000525078">
    <property type="component" value="Unassembled WGS sequence"/>
</dbReference>
<dbReference type="FunFam" id="1.25.40.10:FF:000344">
    <property type="entry name" value="Pentatricopeptide repeat-containing protein"/>
    <property type="match status" value="1"/>
</dbReference>
<dbReference type="InterPro" id="IPR002885">
    <property type="entry name" value="PPR_rpt"/>
</dbReference>
<feature type="repeat" description="PPR" evidence="2">
    <location>
        <begin position="592"/>
        <end position="626"/>
    </location>
</feature>
<keyword evidence="1" id="KW-0677">Repeat</keyword>
<feature type="repeat" description="PPR" evidence="2">
    <location>
        <begin position="390"/>
        <end position="424"/>
    </location>
</feature>
<sequence>MGKTLGFVAFLSWYHRRRRTSVVAATSPSTTPLLPPPSTVLSYFLLIHLFLAILSKSDSMSLFEALGVSSPPMNSFFFPNPAPTNKTRPVSKPSPTVEKSDRDLQARLSSSIAVHKTQKQILVDFLRDSANKRSLEATRAVHGFVLKSGFPESDLVVLLNHVLHAYSKCMDFATAHRVFDKMSERNIFSWTAMIVGSTENGLFYDGFEFFCEMMNHGIFPDKFAYSAILHTCIGLDCIELGKMVHAQIVGSGFSSLTFVSVSLLNMYAKLGSIEDSYKVFRNMKEHNQVSWNAMISGFTSNNHHLEAFQFFLKMKNEGISPNVYTIISVSKAVGKLGDTDKGKIVQAYASELHLDSNINVGTALIDMYSKCKSLSDARSIFDSNFTSCGINTPWNAMISGYSQCGYSQEALELFLTMCEKGIYPDLYTYCSVFNAISSVKCTGFVRQVHGMVLKSGSVFKTSVSNAIVDAYAKCELLEDVRKVFDRMEERDIVSWTTLVVAYSQCSEYDEALKTFSKMREDGFIPNQFTFSTVLDVSASLSLLDYGRQVHGLLCKAGLDSDKCTESALIDMYSKCGFITEARMIFERIPNPDIVTWTAIISSYAQHGLVEDALLLFKRMEQMGVKANAVTLLCILFACSHRGMVEEGLLYFQRMKECYDLVPKMEHYACIVDLFGRVGRLADAIDFIEKMPIEPNEMIWQTLLGACRVHGNVELGKIAADKILSIRPEYSATYVLLSNTYMEAGSYENGISLRHMMKDRGIRKEAGCSWISVKGEIHKFYAGDQLHQQKDHVYAKLEELRMTINSMNYVPDLSYE</sequence>
<evidence type="ECO:0000256" key="3">
    <source>
        <dbReference type="SAM" id="MobiDB-lite"/>
    </source>
</evidence>
<keyword evidence="7" id="KW-1185">Reference proteome</keyword>
<evidence type="ECO:0000313" key="6">
    <source>
        <dbReference type="Proteomes" id="UP000525078"/>
    </source>
</evidence>
<comment type="caution">
    <text evidence="5">The sequence shown here is derived from an EMBL/GenBank/DDBJ whole genome shotgun (WGS) entry which is preliminary data.</text>
</comment>
<dbReference type="InterPro" id="IPR046960">
    <property type="entry name" value="PPR_At4g14850-like_plant"/>
</dbReference>
<dbReference type="NCBIfam" id="TIGR00756">
    <property type="entry name" value="PPR"/>
    <property type="match status" value="6"/>
</dbReference>
<dbReference type="EMBL" id="JAATIP010000253">
    <property type="protein sequence ID" value="KAF4356362.1"/>
    <property type="molecule type" value="Genomic_DNA"/>
</dbReference>
<dbReference type="Proteomes" id="UP000583929">
    <property type="component" value="Unassembled WGS sequence"/>
</dbReference>
<dbReference type="Pfam" id="PF13041">
    <property type="entry name" value="PPR_2"/>
    <property type="match status" value="5"/>
</dbReference>
<evidence type="ECO:0000313" key="7">
    <source>
        <dbReference type="Proteomes" id="UP000583929"/>
    </source>
</evidence>
<dbReference type="PANTHER" id="PTHR47926:SF395">
    <property type="entry name" value="TETRATRICOPEPTIDE-LIKE HELICAL DOMAIN, DYW DOMAIN PROTEIN-RELATED"/>
    <property type="match status" value="1"/>
</dbReference>
<feature type="repeat" description="PPR" evidence="2">
    <location>
        <begin position="491"/>
        <end position="525"/>
    </location>
</feature>
<accession>A0A7J6H9C5</accession>
<dbReference type="InterPro" id="IPR011990">
    <property type="entry name" value="TPR-like_helical_dom_sf"/>
</dbReference>
<protein>
    <recommendedName>
        <fullName evidence="8">Pentatricopeptide repeat-containing protein</fullName>
    </recommendedName>
</protein>
<dbReference type="InterPro" id="IPR046848">
    <property type="entry name" value="E_motif"/>
</dbReference>
<evidence type="ECO:0000256" key="2">
    <source>
        <dbReference type="PROSITE-ProRule" id="PRU00708"/>
    </source>
</evidence>
<dbReference type="SUPFAM" id="SSF48452">
    <property type="entry name" value="TPR-like"/>
    <property type="match status" value="1"/>
</dbReference>
<feature type="repeat" description="PPR" evidence="2">
    <location>
        <begin position="186"/>
        <end position="220"/>
    </location>
</feature>
<evidence type="ECO:0000256" key="1">
    <source>
        <dbReference type="ARBA" id="ARBA00022737"/>
    </source>
</evidence>
<proteinExistence type="predicted"/>
<dbReference type="FunFam" id="1.25.40.10:FF:000196">
    <property type="entry name" value="Pentatricopeptide repeat-containing protein At4g14850"/>
    <property type="match status" value="1"/>
</dbReference>
<dbReference type="GO" id="GO:0003723">
    <property type="term" value="F:RNA binding"/>
    <property type="evidence" value="ECO:0007669"/>
    <property type="project" value="InterPro"/>
</dbReference>
<name>A0A7J6H9C5_CANSA</name>
<dbReference type="EMBL" id="JAATIQ010000057">
    <property type="protein sequence ID" value="KAF4391715.1"/>
    <property type="molecule type" value="Genomic_DNA"/>
</dbReference>
<gene>
    <name evidence="4" type="ORF">F8388_013227</name>
    <name evidence="5" type="ORF">G4B88_005601</name>
</gene>
<dbReference type="PROSITE" id="PS51375">
    <property type="entry name" value="PPR"/>
    <property type="match status" value="5"/>
</dbReference>
<dbReference type="Gene3D" id="1.25.40.10">
    <property type="entry name" value="Tetratricopeptide repeat domain"/>
    <property type="match status" value="6"/>
</dbReference>
<evidence type="ECO:0008006" key="8">
    <source>
        <dbReference type="Google" id="ProtNLM"/>
    </source>
</evidence>
<dbReference type="FunFam" id="1.25.40.10:FF:002010">
    <property type="entry name" value="Os12g0109800 protein"/>
    <property type="match status" value="1"/>
</dbReference>
<organism evidence="5 7">
    <name type="scientific">Cannabis sativa</name>
    <name type="common">Hemp</name>
    <name type="synonym">Marijuana</name>
    <dbReference type="NCBI Taxonomy" id="3483"/>
    <lineage>
        <taxon>Eukaryota</taxon>
        <taxon>Viridiplantae</taxon>
        <taxon>Streptophyta</taxon>
        <taxon>Embryophyta</taxon>
        <taxon>Tracheophyta</taxon>
        <taxon>Spermatophyta</taxon>
        <taxon>Magnoliopsida</taxon>
        <taxon>eudicotyledons</taxon>
        <taxon>Gunneridae</taxon>
        <taxon>Pentapetalae</taxon>
        <taxon>rosids</taxon>
        <taxon>fabids</taxon>
        <taxon>Rosales</taxon>
        <taxon>Cannabaceae</taxon>
        <taxon>Cannabis</taxon>
    </lineage>
</organism>
<evidence type="ECO:0000313" key="5">
    <source>
        <dbReference type="EMBL" id="KAF4391715.1"/>
    </source>
</evidence>
<dbReference type="FunFam" id="1.25.40.10:FF:001093">
    <property type="entry name" value="Pentatricopeptide repeat-containing protein At2g34400"/>
    <property type="match status" value="1"/>
</dbReference>
<reference evidence="6 7" key="1">
    <citation type="journal article" date="2020" name="bioRxiv">
        <title>Sequence and annotation of 42 cannabis genomes reveals extensive copy number variation in cannabinoid synthesis and pathogen resistance genes.</title>
        <authorList>
            <person name="Mckernan K.J."/>
            <person name="Helbert Y."/>
            <person name="Kane L.T."/>
            <person name="Ebling H."/>
            <person name="Zhang L."/>
            <person name="Liu B."/>
            <person name="Eaton Z."/>
            <person name="Mclaughlin S."/>
            <person name="Kingan S."/>
            <person name="Baybayan P."/>
            <person name="Concepcion G."/>
            <person name="Jordan M."/>
            <person name="Riva A."/>
            <person name="Barbazuk W."/>
            <person name="Harkins T."/>
        </authorList>
    </citation>
    <scope>NUCLEOTIDE SEQUENCE [LARGE SCALE GENOMIC DNA]</scope>
    <source>
        <strain evidence="6 7">cv. Jamaican Lion 4</strain>
        <strain evidence="5">Father</strain>
        <strain evidence="4">Mother</strain>
        <tissue evidence="5">Leaf</tissue>
    </source>
</reference>